<dbReference type="EMBL" id="UINC01167958">
    <property type="protein sequence ID" value="SVD70740.1"/>
    <property type="molecule type" value="Genomic_DNA"/>
</dbReference>
<dbReference type="AlphaFoldDB" id="A0A382XIR2"/>
<proteinExistence type="predicted"/>
<accession>A0A382XIR2</accession>
<protein>
    <submittedName>
        <fullName evidence="1">Uncharacterized protein</fullName>
    </submittedName>
</protein>
<sequence length="188" mass="22410">MSTNNLSNEYIKKKNFLRNLGLKLAYVYKFLDDELTEDERENLNFIQVFRRYLKSFQNIELNECWTIEEEIENYRRLGFTLKAATKYASKLKKVYTKDSTINWIYRIAESKSVPDGDKLFEKHLEQFDENIKKKDEKSEISNITNCQQCLAFSKENEKCNMCEMVCCNKCKSGLEETCYVCDYMINNF</sequence>
<gene>
    <name evidence="1" type="ORF">METZ01_LOCUS423594</name>
</gene>
<organism evidence="1">
    <name type="scientific">marine metagenome</name>
    <dbReference type="NCBI Taxonomy" id="408172"/>
    <lineage>
        <taxon>unclassified sequences</taxon>
        <taxon>metagenomes</taxon>
        <taxon>ecological metagenomes</taxon>
    </lineage>
</organism>
<reference evidence="1" key="1">
    <citation type="submission" date="2018-05" db="EMBL/GenBank/DDBJ databases">
        <authorList>
            <person name="Lanie J.A."/>
            <person name="Ng W.-L."/>
            <person name="Kazmierczak K.M."/>
            <person name="Andrzejewski T.M."/>
            <person name="Davidsen T.M."/>
            <person name="Wayne K.J."/>
            <person name="Tettelin H."/>
            <person name="Glass J.I."/>
            <person name="Rusch D."/>
            <person name="Podicherti R."/>
            <person name="Tsui H.-C.T."/>
            <person name="Winkler M.E."/>
        </authorList>
    </citation>
    <scope>NUCLEOTIDE SEQUENCE</scope>
</reference>
<name>A0A382XIR2_9ZZZZ</name>
<evidence type="ECO:0000313" key="1">
    <source>
        <dbReference type="EMBL" id="SVD70740.1"/>
    </source>
</evidence>